<dbReference type="PANTHER" id="PTHR41521:SF4">
    <property type="entry name" value="BLR0684 PROTEIN"/>
    <property type="match status" value="1"/>
</dbReference>
<dbReference type="OrthoDB" id="9806380at2"/>
<accession>A0A2P2EAE3</accession>
<dbReference type="InterPro" id="IPR011008">
    <property type="entry name" value="Dimeric_a/b-barrel"/>
</dbReference>
<dbReference type="AlphaFoldDB" id="A0A2P2EAE3"/>
<dbReference type="Gene3D" id="3.30.70.100">
    <property type="match status" value="2"/>
</dbReference>
<feature type="signal peptide" evidence="1">
    <location>
        <begin position="1"/>
        <end position="26"/>
    </location>
</feature>
<name>A0A2P2EAE3_9PROT</name>
<dbReference type="EMBL" id="BFBR01000005">
    <property type="protein sequence ID" value="GBF58047.1"/>
    <property type="molecule type" value="Genomic_DNA"/>
</dbReference>
<gene>
    <name evidence="3" type="ORF">PbB2_01718</name>
</gene>
<evidence type="ECO:0000313" key="3">
    <source>
        <dbReference type="EMBL" id="GBF58047.1"/>
    </source>
</evidence>
<keyword evidence="1" id="KW-0732">Signal</keyword>
<comment type="caution">
    <text evidence="3">The sequence shown here is derived from an EMBL/GenBank/DDBJ whole genome shotgun (WGS) entry which is preliminary data.</text>
</comment>
<dbReference type="RefSeq" id="WP_108984924.1">
    <property type="nucleotide sequence ID" value="NZ_BFBR01000005.1"/>
</dbReference>
<feature type="chain" id="PRO_5015112663" description="DUF1330 domain-containing protein" evidence="1">
    <location>
        <begin position="27"/>
        <end position="260"/>
    </location>
</feature>
<organism evidence="3 4">
    <name type="scientific">Candidatus Phycosocius bacilliformis</name>
    <dbReference type="NCBI Taxonomy" id="1445552"/>
    <lineage>
        <taxon>Bacteria</taxon>
        <taxon>Pseudomonadati</taxon>
        <taxon>Pseudomonadota</taxon>
        <taxon>Alphaproteobacteria</taxon>
        <taxon>Caulobacterales</taxon>
        <taxon>Caulobacterales incertae sedis</taxon>
        <taxon>Candidatus Phycosocius</taxon>
    </lineage>
</organism>
<sequence>MVNRTKTGLSAILRIGVMTCSMALMALMPTHSLAQTASPANPGYLVVIGKTTDRVKIADYAASLPPIYASLDGRYLAVGGPGRGVSWLEGPWTDRSLIFAAFPSRAGVDAFWWGEAYRAVVRKRDNAGVFSVVAVEGRGPVSFDGAGGGYLIVMTGPLTKPDAAYQAASAQAAQALKQGVEQSGGRLLTGIEAGALTPLEGDSFFDRLIVAAWPSQAARDAYVVSPAGVEASRLRAATGLSIVAAANAIAVAAPSQTPRP</sequence>
<dbReference type="Proteomes" id="UP000245086">
    <property type="component" value="Unassembled WGS sequence"/>
</dbReference>
<dbReference type="Pfam" id="PF07045">
    <property type="entry name" value="DUF1330"/>
    <property type="match status" value="1"/>
</dbReference>
<evidence type="ECO:0000256" key="1">
    <source>
        <dbReference type="SAM" id="SignalP"/>
    </source>
</evidence>
<dbReference type="SUPFAM" id="SSF54909">
    <property type="entry name" value="Dimeric alpha+beta barrel"/>
    <property type="match status" value="1"/>
</dbReference>
<protein>
    <recommendedName>
        <fullName evidence="2">DUF1330 domain-containing protein</fullName>
    </recommendedName>
</protein>
<keyword evidence="4" id="KW-1185">Reference proteome</keyword>
<dbReference type="InterPro" id="IPR010753">
    <property type="entry name" value="DUF1330"/>
</dbReference>
<evidence type="ECO:0000313" key="4">
    <source>
        <dbReference type="Proteomes" id="UP000245086"/>
    </source>
</evidence>
<feature type="domain" description="DUF1330" evidence="2">
    <location>
        <begin position="42"/>
        <end position="137"/>
    </location>
</feature>
<reference evidence="3 4" key="1">
    <citation type="journal article" date="2018" name="Genome Announc.">
        <title>Draft Genome Sequence of "Candidatus Phycosocius bacilliformis," an Alphaproteobacterial Ectosymbiont of the Hydrocarbon-Producing Green Alga Botryococcus braunii.</title>
        <authorList>
            <person name="Tanabe Y."/>
            <person name="Yamaguchi H."/>
            <person name="Watanabe M.M."/>
        </authorList>
    </citation>
    <scope>NUCLEOTIDE SEQUENCE [LARGE SCALE GENOMIC DNA]</scope>
    <source>
        <strain evidence="3 4">BOTRYCO-2</strain>
    </source>
</reference>
<proteinExistence type="predicted"/>
<dbReference type="PANTHER" id="PTHR41521">
    <property type="match status" value="1"/>
</dbReference>
<evidence type="ECO:0000259" key="2">
    <source>
        <dbReference type="Pfam" id="PF07045"/>
    </source>
</evidence>